<reference evidence="2" key="1">
    <citation type="journal article" date="2019" name="bioRxiv">
        <title>The Genome of the Zebra Mussel, Dreissena polymorpha: A Resource for Invasive Species Research.</title>
        <authorList>
            <person name="McCartney M.A."/>
            <person name="Auch B."/>
            <person name="Kono T."/>
            <person name="Mallez S."/>
            <person name="Zhang Y."/>
            <person name="Obille A."/>
            <person name="Becker A."/>
            <person name="Abrahante J.E."/>
            <person name="Garbe J."/>
            <person name="Badalamenti J.P."/>
            <person name="Herman A."/>
            <person name="Mangelson H."/>
            <person name="Liachko I."/>
            <person name="Sullivan S."/>
            <person name="Sone E.D."/>
            <person name="Koren S."/>
            <person name="Silverstein K.A.T."/>
            <person name="Beckman K.B."/>
            <person name="Gohl D.M."/>
        </authorList>
    </citation>
    <scope>NUCLEOTIDE SEQUENCE</scope>
    <source>
        <strain evidence="2">Duluth1</strain>
        <tissue evidence="2">Whole animal</tissue>
    </source>
</reference>
<sequence length="118" mass="14114">MFFSPIWTIFELVRCFDYKTASPTGGQNFNRPETLLNSTNIYLRQKLWKSYMKIEHDKTYIVFTRFELDRGIIWANLLTKFHEDQTRNVASRMFTNQMWTGGRTDGRTTDKDRSQKLT</sequence>
<organism evidence="2 3">
    <name type="scientific">Dreissena polymorpha</name>
    <name type="common">Zebra mussel</name>
    <name type="synonym">Mytilus polymorpha</name>
    <dbReference type="NCBI Taxonomy" id="45954"/>
    <lineage>
        <taxon>Eukaryota</taxon>
        <taxon>Metazoa</taxon>
        <taxon>Spiralia</taxon>
        <taxon>Lophotrochozoa</taxon>
        <taxon>Mollusca</taxon>
        <taxon>Bivalvia</taxon>
        <taxon>Autobranchia</taxon>
        <taxon>Heteroconchia</taxon>
        <taxon>Euheterodonta</taxon>
        <taxon>Imparidentia</taxon>
        <taxon>Neoheterodontei</taxon>
        <taxon>Myida</taxon>
        <taxon>Dreissenoidea</taxon>
        <taxon>Dreissenidae</taxon>
        <taxon>Dreissena</taxon>
    </lineage>
</organism>
<dbReference type="AlphaFoldDB" id="A0A9D4FBY2"/>
<feature type="compositionally biased region" description="Basic and acidic residues" evidence="1">
    <location>
        <begin position="104"/>
        <end position="118"/>
    </location>
</feature>
<evidence type="ECO:0000313" key="3">
    <source>
        <dbReference type="Proteomes" id="UP000828390"/>
    </source>
</evidence>
<proteinExistence type="predicted"/>
<reference evidence="2" key="2">
    <citation type="submission" date="2020-11" db="EMBL/GenBank/DDBJ databases">
        <authorList>
            <person name="McCartney M.A."/>
            <person name="Auch B."/>
            <person name="Kono T."/>
            <person name="Mallez S."/>
            <person name="Becker A."/>
            <person name="Gohl D.M."/>
            <person name="Silverstein K.A.T."/>
            <person name="Koren S."/>
            <person name="Bechman K.B."/>
            <person name="Herman A."/>
            <person name="Abrahante J.E."/>
            <person name="Garbe J."/>
        </authorList>
    </citation>
    <scope>NUCLEOTIDE SEQUENCE</scope>
    <source>
        <strain evidence="2">Duluth1</strain>
        <tissue evidence="2">Whole animal</tissue>
    </source>
</reference>
<evidence type="ECO:0000256" key="1">
    <source>
        <dbReference type="SAM" id="MobiDB-lite"/>
    </source>
</evidence>
<accession>A0A9D4FBY2</accession>
<gene>
    <name evidence="2" type="ORF">DPMN_149607</name>
</gene>
<keyword evidence="3" id="KW-1185">Reference proteome</keyword>
<protein>
    <submittedName>
        <fullName evidence="2">Uncharacterized protein</fullName>
    </submittedName>
</protein>
<comment type="caution">
    <text evidence="2">The sequence shown here is derived from an EMBL/GenBank/DDBJ whole genome shotgun (WGS) entry which is preliminary data.</text>
</comment>
<name>A0A9D4FBY2_DREPO</name>
<feature type="region of interest" description="Disordered" evidence="1">
    <location>
        <begin position="99"/>
        <end position="118"/>
    </location>
</feature>
<dbReference type="Proteomes" id="UP000828390">
    <property type="component" value="Unassembled WGS sequence"/>
</dbReference>
<dbReference type="EMBL" id="JAIWYP010000007">
    <property type="protein sequence ID" value="KAH3796043.1"/>
    <property type="molecule type" value="Genomic_DNA"/>
</dbReference>
<evidence type="ECO:0000313" key="2">
    <source>
        <dbReference type="EMBL" id="KAH3796043.1"/>
    </source>
</evidence>